<proteinExistence type="inferred from homology"/>
<accession>A0A6I9X4I5</accession>
<keyword evidence="7 13" id="KW-0863">Zinc-finger</keyword>
<feature type="compositionally biased region" description="Basic and acidic residues" evidence="14">
    <location>
        <begin position="634"/>
        <end position="647"/>
    </location>
</feature>
<keyword evidence="11" id="KW-0804">Transcription</keyword>
<evidence type="ECO:0000256" key="11">
    <source>
        <dbReference type="ARBA" id="ARBA00023163"/>
    </source>
</evidence>
<protein>
    <submittedName>
        <fullName evidence="18">Uncharacterized protein LOC106538711</fullName>
    </submittedName>
</protein>
<feature type="domain" description="C2H2-type" evidence="15">
    <location>
        <begin position="1140"/>
        <end position="1167"/>
    </location>
</feature>
<feature type="domain" description="C2H2-type" evidence="15">
    <location>
        <begin position="1168"/>
        <end position="1195"/>
    </location>
</feature>
<dbReference type="FunFam" id="3.30.160.60:FF:001498">
    <property type="entry name" value="Zinc finger protein 404"/>
    <property type="match status" value="1"/>
</dbReference>
<keyword evidence="10" id="KW-0805">Transcription regulation</keyword>
<feature type="domain" description="C2H2-type" evidence="15">
    <location>
        <begin position="999"/>
        <end position="1026"/>
    </location>
</feature>
<dbReference type="GO" id="GO:0000981">
    <property type="term" value="F:DNA-binding transcription factor activity, RNA polymerase II-specific"/>
    <property type="evidence" value="ECO:0007669"/>
    <property type="project" value="TreeGrafter"/>
</dbReference>
<dbReference type="GO" id="GO:0031981">
    <property type="term" value="C:nuclear lumen"/>
    <property type="evidence" value="ECO:0007669"/>
    <property type="project" value="UniProtKB-ARBA"/>
</dbReference>
<dbReference type="Pfam" id="PF02023">
    <property type="entry name" value="SCAN"/>
    <property type="match status" value="1"/>
</dbReference>
<evidence type="ECO:0000256" key="4">
    <source>
        <dbReference type="ARBA" id="ARBA00022553"/>
    </source>
</evidence>
<evidence type="ECO:0000256" key="1">
    <source>
        <dbReference type="ARBA" id="ARBA00004123"/>
    </source>
</evidence>
<dbReference type="FunFam" id="1.10.4020.10:FF:000001">
    <property type="entry name" value="zinc finger protein 263 isoform X1"/>
    <property type="match status" value="1"/>
</dbReference>
<dbReference type="InterPro" id="IPR038269">
    <property type="entry name" value="SCAN_sf"/>
</dbReference>
<evidence type="ECO:0000259" key="16">
    <source>
        <dbReference type="PROSITE" id="PS50804"/>
    </source>
</evidence>
<reference evidence="18" key="1">
    <citation type="submission" date="2025-08" db="UniProtKB">
        <authorList>
            <consortium name="RefSeq"/>
        </authorList>
    </citation>
    <scope>IDENTIFICATION</scope>
</reference>
<dbReference type="FunFam" id="3.30.160.60:FF:000295">
    <property type="entry name" value="zinc finger protein 19"/>
    <property type="match status" value="1"/>
</dbReference>
<gene>
    <name evidence="18" type="primary">LOC106538711</name>
</gene>
<dbReference type="SMART" id="SM00355">
    <property type="entry name" value="ZnF_C2H2"/>
    <property type="match status" value="16"/>
</dbReference>
<dbReference type="FunFam" id="3.30.160.60:FF:000016">
    <property type="entry name" value="zinc finger protein 37 homolog"/>
    <property type="match status" value="1"/>
</dbReference>
<feature type="domain" description="C2H2-type" evidence="15">
    <location>
        <begin position="184"/>
        <end position="211"/>
    </location>
</feature>
<dbReference type="RefSeq" id="XP_013908767.1">
    <property type="nucleotide sequence ID" value="XM_014053292.1"/>
</dbReference>
<feature type="domain" description="SCAN box" evidence="16">
    <location>
        <begin position="745"/>
        <end position="823"/>
    </location>
</feature>
<keyword evidence="17" id="KW-1185">Reference proteome</keyword>
<dbReference type="FunFam" id="3.30.160.60:FF:000690">
    <property type="entry name" value="Zinc finger protein 354C"/>
    <property type="match status" value="1"/>
</dbReference>
<dbReference type="AlphaFoldDB" id="A0A6I9X4I5"/>
<evidence type="ECO:0000256" key="12">
    <source>
        <dbReference type="ARBA" id="ARBA00023242"/>
    </source>
</evidence>
<dbReference type="OrthoDB" id="8117402at2759"/>
<feature type="domain" description="C2H2-type" evidence="15">
    <location>
        <begin position="127"/>
        <end position="155"/>
    </location>
</feature>
<dbReference type="InterPro" id="IPR036236">
    <property type="entry name" value="Znf_C2H2_sf"/>
</dbReference>
<feature type="domain" description="C2H2-type" evidence="15">
    <location>
        <begin position="71"/>
        <end position="98"/>
    </location>
</feature>
<feature type="domain" description="C2H2-type" evidence="15">
    <location>
        <begin position="43"/>
        <end position="70"/>
    </location>
</feature>
<evidence type="ECO:0000256" key="7">
    <source>
        <dbReference type="ARBA" id="ARBA00022771"/>
    </source>
</evidence>
<evidence type="ECO:0000313" key="17">
    <source>
        <dbReference type="Proteomes" id="UP000504617"/>
    </source>
</evidence>
<dbReference type="Pfam" id="PF00096">
    <property type="entry name" value="zf-C2H2"/>
    <property type="match status" value="13"/>
</dbReference>
<comment type="similarity">
    <text evidence="2">Belongs to the krueppel C2H2-type zinc-finger protein family.</text>
</comment>
<evidence type="ECO:0000256" key="14">
    <source>
        <dbReference type="SAM" id="MobiDB-lite"/>
    </source>
</evidence>
<feature type="domain" description="C2H2-type" evidence="15">
    <location>
        <begin position="943"/>
        <end position="970"/>
    </location>
</feature>
<keyword evidence="12" id="KW-0539">Nucleus</keyword>
<feature type="domain" description="C2H2-type" evidence="15">
    <location>
        <begin position="99"/>
        <end position="126"/>
    </location>
</feature>
<dbReference type="PROSITE" id="PS50804">
    <property type="entry name" value="SCAN_BOX"/>
    <property type="match status" value="1"/>
</dbReference>
<dbReference type="CDD" id="cd07936">
    <property type="entry name" value="SCAN"/>
    <property type="match status" value="1"/>
</dbReference>
<dbReference type="SUPFAM" id="SSF57667">
    <property type="entry name" value="beta-beta-alpha zinc fingers"/>
    <property type="match status" value="9"/>
</dbReference>
<feature type="domain" description="C2H2-type" evidence="15">
    <location>
        <begin position="240"/>
        <end position="267"/>
    </location>
</feature>
<keyword evidence="9" id="KW-0832">Ubl conjugation</keyword>
<feature type="domain" description="C2H2-type" evidence="15">
    <location>
        <begin position="971"/>
        <end position="998"/>
    </location>
</feature>
<dbReference type="FunFam" id="3.30.160.60:FF:000358">
    <property type="entry name" value="zinc finger protein 24"/>
    <property type="match status" value="2"/>
</dbReference>
<feature type="domain" description="C2H2-type" evidence="15">
    <location>
        <begin position="212"/>
        <end position="239"/>
    </location>
</feature>
<dbReference type="GO" id="GO:0008270">
    <property type="term" value="F:zinc ion binding"/>
    <property type="evidence" value="ECO:0007669"/>
    <property type="project" value="UniProtKB-KW"/>
</dbReference>
<keyword evidence="6" id="KW-0677">Repeat</keyword>
<dbReference type="Proteomes" id="UP000504617">
    <property type="component" value="Unplaced"/>
</dbReference>
<evidence type="ECO:0000256" key="6">
    <source>
        <dbReference type="ARBA" id="ARBA00022737"/>
    </source>
</evidence>
<dbReference type="KEGG" id="tsr:106538711"/>
<keyword evidence="3" id="KW-1017">Isopeptide bond</keyword>
<evidence type="ECO:0000256" key="9">
    <source>
        <dbReference type="ARBA" id="ARBA00022843"/>
    </source>
</evidence>
<feature type="domain" description="C2H2-type" evidence="15">
    <location>
        <begin position="296"/>
        <end position="321"/>
    </location>
</feature>
<dbReference type="Gene3D" id="1.10.4020.10">
    <property type="entry name" value="DNA breaking-rejoining enzymes"/>
    <property type="match status" value="1"/>
</dbReference>
<dbReference type="PROSITE" id="PS00028">
    <property type="entry name" value="ZINC_FINGER_C2H2_1"/>
    <property type="match status" value="16"/>
</dbReference>
<dbReference type="FunFam" id="3.30.160.60:FF:002343">
    <property type="entry name" value="Zinc finger protein 33A"/>
    <property type="match status" value="1"/>
</dbReference>
<dbReference type="FunFam" id="3.30.160.60:FF:000029">
    <property type="entry name" value="GLI family zinc finger 4"/>
    <property type="match status" value="1"/>
</dbReference>
<evidence type="ECO:0000256" key="5">
    <source>
        <dbReference type="ARBA" id="ARBA00022723"/>
    </source>
</evidence>
<evidence type="ECO:0000256" key="13">
    <source>
        <dbReference type="PROSITE-ProRule" id="PRU00042"/>
    </source>
</evidence>
<evidence type="ECO:0000256" key="2">
    <source>
        <dbReference type="ARBA" id="ARBA00006991"/>
    </source>
</evidence>
<feature type="domain" description="C2H2-type" evidence="15">
    <location>
        <begin position="1112"/>
        <end position="1139"/>
    </location>
</feature>
<feature type="domain" description="C2H2-type" evidence="15">
    <location>
        <begin position="156"/>
        <end position="183"/>
    </location>
</feature>
<evidence type="ECO:0000313" key="18">
    <source>
        <dbReference type="RefSeq" id="XP_013908767.1"/>
    </source>
</evidence>
<dbReference type="FunFam" id="3.30.160.60:FF:001049">
    <property type="entry name" value="zinc finger protein 319"/>
    <property type="match status" value="1"/>
</dbReference>
<dbReference type="GO" id="GO:0000978">
    <property type="term" value="F:RNA polymerase II cis-regulatory region sequence-specific DNA binding"/>
    <property type="evidence" value="ECO:0007669"/>
    <property type="project" value="TreeGrafter"/>
</dbReference>
<dbReference type="FunFam" id="3.30.160.60:FF:000624">
    <property type="entry name" value="zinc finger protein 697"/>
    <property type="match status" value="1"/>
</dbReference>
<dbReference type="InterPro" id="IPR013087">
    <property type="entry name" value="Znf_C2H2_type"/>
</dbReference>
<organism evidence="17 18">
    <name type="scientific">Thamnophis sirtalis</name>
    <dbReference type="NCBI Taxonomy" id="35019"/>
    <lineage>
        <taxon>Eukaryota</taxon>
        <taxon>Metazoa</taxon>
        <taxon>Chordata</taxon>
        <taxon>Craniata</taxon>
        <taxon>Vertebrata</taxon>
        <taxon>Euteleostomi</taxon>
        <taxon>Lepidosauria</taxon>
        <taxon>Squamata</taxon>
        <taxon>Bifurcata</taxon>
        <taxon>Unidentata</taxon>
        <taxon>Episquamata</taxon>
        <taxon>Toxicofera</taxon>
        <taxon>Serpentes</taxon>
        <taxon>Colubroidea</taxon>
        <taxon>Colubridae</taxon>
        <taxon>Natricinae</taxon>
        <taxon>Thamnophis</taxon>
    </lineage>
</organism>
<dbReference type="SUPFAM" id="SSF47353">
    <property type="entry name" value="Retrovirus capsid dimerization domain-like"/>
    <property type="match status" value="1"/>
</dbReference>
<keyword evidence="5" id="KW-0479">Metal-binding</keyword>
<dbReference type="Gene3D" id="3.30.160.60">
    <property type="entry name" value="Classic Zinc Finger"/>
    <property type="match status" value="18"/>
</dbReference>
<feature type="region of interest" description="Disordered" evidence="14">
    <location>
        <begin position="830"/>
        <end position="862"/>
    </location>
</feature>
<dbReference type="GeneID" id="106538711"/>
<feature type="domain" description="C2H2-type" evidence="15">
    <location>
        <begin position="268"/>
        <end position="295"/>
    </location>
</feature>
<dbReference type="InterPro" id="IPR003309">
    <property type="entry name" value="SCAN_dom"/>
</dbReference>
<keyword evidence="4" id="KW-0597">Phosphoprotein</keyword>
<dbReference type="FunFam" id="3.30.160.60:FF:000352">
    <property type="entry name" value="zinc finger protein 3 homolog"/>
    <property type="match status" value="1"/>
</dbReference>
<dbReference type="PANTHER" id="PTHR23226">
    <property type="entry name" value="ZINC FINGER AND SCAN DOMAIN-CONTAINING"/>
    <property type="match status" value="1"/>
</dbReference>
<evidence type="ECO:0000259" key="15">
    <source>
        <dbReference type="PROSITE" id="PS50157"/>
    </source>
</evidence>
<name>A0A6I9X4I5_9SAUR</name>
<dbReference type="SMART" id="SM00431">
    <property type="entry name" value="SCAN"/>
    <property type="match status" value="1"/>
</dbReference>
<evidence type="ECO:0000256" key="3">
    <source>
        <dbReference type="ARBA" id="ARBA00022499"/>
    </source>
</evidence>
<evidence type="ECO:0000256" key="8">
    <source>
        <dbReference type="ARBA" id="ARBA00022833"/>
    </source>
</evidence>
<feature type="domain" description="C2H2-type" evidence="15">
    <location>
        <begin position="1196"/>
        <end position="1224"/>
    </location>
</feature>
<dbReference type="FunFam" id="3.30.160.60:FF:001677">
    <property type="entry name" value="Zinc finger protein 2"/>
    <property type="match status" value="1"/>
</dbReference>
<dbReference type="FunFam" id="3.30.160.60:FF:000744">
    <property type="entry name" value="zinc finger E-box-binding homeobox 1"/>
    <property type="match status" value="1"/>
</dbReference>
<dbReference type="PROSITE" id="PS50157">
    <property type="entry name" value="ZINC_FINGER_C2H2_2"/>
    <property type="match status" value="17"/>
</dbReference>
<dbReference type="FunFam" id="3.30.160.60:FF:002063">
    <property type="entry name" value="RB associated KRAB zinc finger"/>
    <property type="match status" value="1"/>
</dbReference>
<evidence type="ECO:0000256" key="10">
    <source>
        <dbReference type="ARBA" id="ARBA00023015"/>
    </source>
</evidence>
<feature type="non-terminal residue" evidence="18">
    <location>
        <position position="1"/>
    </location>
</feature>
<sequence>SPRSSPDNNFPPVEVETIQIKEEPAEVSVTILEHPNAEGTSANKCALCGKTFSCKSDLTRHQRTHTGEKPFRCFECGKSFSRGDYLILHQKLHRGEKPYKCSECGKGFYRSTRLISHKRVHLAEKLYKCFRCGKSFGDEAKLAQHKQAKHTNERPHTCAECGKSFRRSTHLTRHQKIHTRKARYRCLQCEKTFTCRKHLLSHERTHTGDKPYKCLDCGKRFSFSGNLASHLRMHTGEKPYLCLECGKSFSRSAHLTLHQRTHTGEKPYTCLECGRAFSQSSNLTSHQRIHTGEKPYECPVCGKQFSRGDSLVSHQRIHAAEILLLFPEIMALTYNLLPIISFSTSIGLEKRNDDGQRELSEGQVTERQQGRARIFVMGPLMSGKIGSLAEALSAVRAPIRLLSRVDSPVDNQVRPLAEALPALHARMRLLPRVGSLVHHKVRPLRETLAALSASVRFLSRVDPLMPDEVGPLAETLPALNAGVRFFSRVDPLMDHQVCFPGEGLPALGALMGLLFRVDSLVSHKVLPPIEGLPAIQALARFFARVDFLMPDEIRLPVEHLPALHALIWIASQLFSHSEHLYGFSPVWIRRCLTRLDRWLKLCPQSTHLCGFSPVCKRLWMIRCALHRKLFPQSGHRDTPSMKTEKEAAGSPTAESEGSLQLVVTGIVGEDLPVAMPSQIKMEPEEGQVTTWEDRWQNFLKEAESSCSMWGNTPPKGDSESHGRRIVTIPPGFQQDEQTISEEAHRQHFRRFCYQPSEGPRMACKRLKKFCWGWLQPERRTKDQILELVILEQFLEILPMEIQRRIRGYGAETCSVAVALAEEFLLRQQEAEEAEEQVSSPADEQAGDFCDSGEPSMGTPERPPYKEMKLEGNEDASLLESDQEMYQPIEEDQTDAFDRSEIEDVVIDYPEENETQNSKESELDGVNLWRFTVPPRQHKDGPRHTCLLCGRAFTRKSSLNRHLIIHTGEKPYKCAHCGKSFNRKTNLLSHEMVHARDKSYQCSDCGKNFKPKWGVNAYQIDHTGEKVYKCISCKKSFRQRMELGRLLNGQKKESTAGQLKGEWKDGVFGPLEEREKEPEGEITEEKNVAVISPYDDLDKMNSSPMLYKGRQGSPCPICGKVFATQSSVNRHKRIHTGEKPYQCSDCGRSFNQKTTLLTHIVIHTEQKPYQCSECGKHFRHSSGLLVHQRMHTGEKPYKCAICRKNFTQRAHVVKHFVRKHAREKPSAYLSQSPQ</sequence>
<keyword evidence="8" id="KW-0862">Zinc</keyword>
<dbReference type="PANTHER" id="PTHR23226:SF377">
    <property type="entry name" value="ZINC FINGER AND SCAN DOMAIN-CONTAINING PROTEIN 20"/>
    <property type="match status" value="1"/>
</dbReference>
<feature type="region of interest" description="Disordered" evidence="14">
    <location>
        <begin position="634"/>
        <end position="656"/>
    </location>
</feature>
<comment type="subcellular location">
    <subcellularLocation>
        <location evidence="1">Nucleus</location>
    </subcellularLocation>
</comment>